<organism evidence="2 3">
    <name type="scientific">Pleurodeles waltl</name>
    <name type="common">Iberian ribbed newt</name>
    <dbReference type="NCBI Taxonomy" id="8319"/>
    <lineage>
        <taxon>Eukaryota</taxon>
        <taxon>Metazoa</taxon>
        <taxon>Chordata</taxon>
        <taxon>Craniata</taxon>
        <taxon>Vertebrata</taxon>
        <taxon>Euteleostomi</taxon>
        <taxon>Amphibia</taxon>
        <taxon>Batrachia</taxon>
        <taxon>Caudata</taxon>
        <taxon>Salamandroidea</taxon>
        <taxon>Salamandridae</taxon>
        <taxon>Pleurodelinae</taxon>
        <taxon>Pleurodeles</taxon>
    </lineage>
</organism>
<comment type="caution">
    <text evidence="2">The sequence shown here is derived from an EMBL/GenBank/DDBJ whole genome shotgun (WGS) entry which is preliminary data.</text>
</comment>
<name>A0AAV7N5W7_PLEWA</name>
<protein>
    <submittedName>
        <fullName evidence="2">Uncharacterized protein</fullName>
    </submittedName>
</protein>
<sequence>MPSLIGPLPVNNDGSGTPEDRRARSMRILPRDQQAIPDLTDEQYSLSGGLFATVTVPERRRFGTVREAFKVMVRGICLAKSSAVLRDIWTALARLEMDIQSQEVALATHQPAGVEQQLWTALTDYQETAEWEVLH</sequence>
<evidence type="ECO:0000313" key="2">
    <source>
        <dbReference type="EMBL" id="KAJ1111402.1"/>
    </source>
</evidence>
<gene>
    <name evidence="2" type="ORF">NDU88_008726</name>
</gene>
<reference evidence="2" key="1">
    <citation type="journal article" date="2022" name="bioRxiv">
        <title>Sequencing and chromosome-scale assembly of the giantPleurodeles waltlgenome.</title>
        <authorList>
            <person name="Brown T."/>
            <person name="Elewa A."/>
            <person name="Iarovenko S."/>
            <person name="Subramanian E."/>
            <person name="Araus A.J."/>
            <person name="Petzold A."/>
            <person name="Susuki M."/>
            <person name="Suzuki K.-i.T."/>
            <person name="Hayashi T."/>
            <person name="Toyoda A."/>
            <person name="Oliveira C."/>
            <person name="Osipova E."/>
            <person name="Leigh N.D."/>
            <person name="Simon A."/>
            <person name="Yun M.H."/>
        </authorList>
    </citation>
    <scope>NUCLEOTIDE SEQUENCE</scope>
    <source>
        <strain evidence="2">20211129_DDA</strain>
        <tissue evidence="2">Liver</tissue>
    </source>
</reference>
<feature type="region of interest" description="Disordered" evidence="1">
    <location>
        <begin position="1"/>
        <end position="21"/>
    </location>
</feature>
<evidence type="ECO:0000313" key="3">
    <source>
        <dbReference type="Proteomes" id="UP001066276"/>
    </source>
</evidence>
<accession>A0AAV7N5W7</accession>
<dbReference type="Proteomes" id="UP001066276">
    <property type="component" value="Chromosome 9"/>
</dbReference>
<evidence type="ECO:0000256" key="1">
    <source>
        <dbReference type="SAM" id="MobiDB-lite"/>
    </source>
</evidence>
<proteinExistence type="predicted"/>
<dbReference type="AlphaFoldDB" id="A0AAV7N5W7"/>
<keyword evidence="3" id="KW-1185">Reference proteome</keyword>
<dbReference type="EMBL" id="JANPWB010000013">
    <property type="protein sequence ID" value="KAJ1111402.1"/>
    <property type="molecule type" value="Genomic_DNA"/>
</dbReference>